<reference evidence="3" key="1">
    <citation type="journal article" date="2019" name="Int. J. Syst. Evol. Microbiol.">
        <title>The Global Catalogue of Microorganisms (GCM) 10K type strain sequencing project: providing services to taxonomists for standard genome sequencing and annotation.</title>
        <authorList>
            <consortium name="The Broad Institute Genomics Platform"/>
            <consortium name="The Broad Institute Genome Sequencing Center for Infectious Disease"/>
            <person name="Wu L."/>
            <person name="Ma J."/>
        </authorList>
    </citation>
    <scope>NUCLEOTIDE SEQUENCE [LARGE SCALE GENOMIC DNA]</scope>
    <source>
        <strain evidence="3">NBRC 110140</strain>
    </source>
</reference>
<dbReference type="SUPFAM" id="SSF46785">
    <property type="entry name" value="Winged helix' DNA-binding domain"/>
    <property type="match status" value="1"/>
</dbReference>
<protein>
    <submittedName>
        <fullName evidence="2">MarR family transcriptional regulator</fullName>
    </submittedName>
</protein>
<dbReference type="Pfam" id="PF12802">
    <property type="entry name" value="MarR_2"/>
    <property type="match status" value="1"/>
</dbReference>
<dbReference type="SMART" id="SM00347">
    <property type="entry name" value="HTH_MARR"/>
    <property type="match status" value="1"/>
</dbReference>
<evidence type="ECO:0000313" key="3">
    <source>
        <dbReference type="Proteomes" id="UP001156694"/>
    </source>
</evidence>
<gene>
    <name evidence="2" type="ORF">GCM10007939_26180</name>
</gene>
<dbReference type="InterPro" id="IPR036388">
    <property type="entry name" value="WH-like_DNA-bd_sf"/>
</dbReference>
<feature type="domain" description="HTH marR-type" evidence="1">
    <location>
        <begin position="10"/>
        <end position="142"/>
    </location>
</feature>
<dbReference type="InterPro" id="IPR000835">
    <property type="entry name" value="HTH_MarR-typ"/>
</dbReference>
<dbReference type="InterPro" id="IPR039422">
    <property type="entry name" value="MarR/SlyA-like"/>
</dbReference>
<dbReference type="PANTHER" id="PTHR33164:SF57">
    <property type="entry name" value="MARR-FAMILY TRANSCRIPTIONAL REGULATOR"/>
    <property type="match status" value="1"/>
</dbReference>
<dbReference type="Proteomes" id="UP001156694">
    <property type="component" value="Unassembled WGS sequence"/>
</dbReference>
<organism evidence="2 3">
    <name type="scientific">Amylibacter marinus</name>
    <dbReference type="NCBI Taxonomy" id="1475483"/>
    <lineage>
        <taxon>Bacteria</taxon>
        <taxon>Pseudomonadati</taxon>
        <taxon>Pseudomonadota</taxon>
        <taxon>Alphaproteobacteria</taxon>
        <taxon>Rhodobacterales</taxon>
        <taxon>Paracoccaceae</taxon>
        <taxon>Amylibacter</taxon>
    </lineage>
</organism>
<name>A0ABQ5VYW4_9RHOB</name>
<dbReference type="EMBL" id="BSNN01000009">
    <property type="protein sequence ID" value="GLQ36334.1"/>
    <property type="molecule type" value="Genomic_DNA"/>
</dbReference>
<dbReference type="RefSeq" id="WP_284380149.1">
    <property type="nucleotide sequence ID" value="NZ_BSNN01000009.1"/>
</dbReference>
<dbReference type="InterPro" id="IPR036390">
    <property type="entry name" value="WH_DNA-bd_sf"/>
</dbReference>
<keyword evidence="3" id="KW-1185">Reference proteome</keyword>
<dbReference type="PROSITE" id="PS50995">
    <property type="entry name" value="HTH_MARR_2"/>
    <property type="match status" value="1"/>
</dbReference>
<dbReference type="PANTHER" id="PTHR33164">
    <property type="entry name" value="TRANSCRIPTIONAL REGULATOR, MARR FAMILY"/>
    <property type="match status" value="1"/>
</dbReference>
<sequence length="146" mass="16114">MPKPPAFDLDSFLPYRLSVVAQRLSDNLARHYRAEFGISTPEWRILAHLAQSDGVSVRDIEQRIDMEKSKASRAASKLVAKGLVTKTANADDRRLLHLTLTPKGQTLLAALLPRAEAFQADLRKALGADADALMRALDNILKIDTP</sequence>
<comment type="caution">
    <text evidence="2">The sequence shown here is derived from an EMBL/GenBank/DDBJ whole genome shotgun (WGS) entry which is preliminary data.</text>
</comment>
<dbReference type="PRINTS" id="PR00598">
    <property type="entry name" value="HTHMARR"/>
</dbReference>
<accession>A0ABQ5VYW4</accession>
<proteinExistence type="predicted"/>
<evidence type="ECO:0000259" key="1">
    <source>
        <dbReference type="PROSITE" id="PS50995"/>
    </source>
</evidence>
<dbReference type="Gene3D" id="1.10.10.10">
    <property type="entry name" value="Winged helix-like DNA-binding domain superfamily/Winged helix DNA-binding domain"/>
    <property type="match status" value="1"/>
</dbReference>
<evidence type="ECO:0000313" key="2">
    <source>
        <dbReference type="EMBL" id="GLQ36334.1"/>
    </source>
</evidence>